<reference evidence="1 2" key="1">
    <citation type="submission" date="2015-05" db="EMBL/GenBank/DDBJ databases">
        <title>Genome sequencing and analysis of members of genus Stenotrophomonas.</title>
        <authorList>
            <person name="Patil P.P."/>
            <person name="Midha S."/>
            <person name="Patil P.B."/>
        </authorList>
    </citation>
    <scope>NUCLEOTIDE SEQUENCE [LARGE SCALE GENOMIC DNA]</scope>
    <source>
        <strain evidence="1 2">DSM 17805</strain>
    </source>
</reference>
<proteinExistence type="predicted"/>
<organism evidence="1 2">
    <name type="scientific">Stenotrophomonas koreensis</name>
    <dbReference type="NCBI Taxonomy" id="266128"/>
    <lineage>
        <taxon>Bacteria</taxon>
        <taxon>Pseudomonadati</taxon>
        <taxon>Pseudomonadota</taxon>
        <taxon>Gammaproteobacteria</taxon>
        <taxon>Lysobacterales</taxon>
        <taxon>Lysobacteraceae</taxon>
        <taxon>Stenotrophomonas</taxon>
    </lineage>
</organism>
<accession>A0A0R0BLG5</accession>
<dbReference type="PATRIC" id="fig|266128.3.peg.565"/>
<evidence type="ECO:0000313" key="1">
    <source>
        <dbReference type="EMBL" id="KRG57989.1"/>
    </source>
</evidence>
<comment type="caution">
    <text evidence="1">The sequence shown here is derived from an EMBL/GenBank/DDBJ whole genome shotgun (WGS) entry which is preliminary data.</text>
</comment>
<dbReference type="Proteomes" id="UP000051254">
    <property type="component" value="Unassembled WGS sequence"/>
</dbReference>
<keyword evidence="2" id="KW-1185">Reference proteome</keyword>
<name>A0A0R0BLG5_9GAMM</name>
<sequence length="202" mass="21979">MTPAEALQVGMRDLRASMAHAKAQGSYSQLRELGEATFALPAGPTAGTAPANDFDARVIATIAAIEQVEGRKLQLQLSLPPRELPMHSNAYLFYKQLYWLKLRASAAQQDIDQDRFNALADRAARELVPALQVAHVGSCASAQINVPADAPDEEAALELVRQITVHQSLNCHQDAGKAVSAQQRLDHDIVEIAFSAQDWKSQ</sequence>
<dbReference type="EMBL" id="LDJH01000013">
    <property type="protein sequence ID" value="KRG57989.1"/>
    <property type="molecule type" value="Genomic_DNA"/>
</dbReference>
<dbReference type="AlphaFoldDB" id="A0A0R0BLG5"/>
<protein>
    <submittedName>
        <fullName evidence="1">Uncharacterized protein</fullName>
    </submittedName>
</protein>
<gene>
    <name evidence="1" type="ORF">ABB25_08485</name>
</gene>
<evidence type="ECO:0000313" key="2">
    <source>
        <dbReference type="Proteomes" id="UP000051254"/>
    </source>
</evidence>
<dbReference type="STRING" id="266128.ABB25_08485"/>